<proteinExistence type="predicted"/>
<name>A0A0J8V8V8_9GAMM</name>
<keyword evidence="2" id="KW-1185">Reference proteome</keyword>
<reference evidence="1 2" key="1">
    <citation type="submission" date="2018-01" db="EMBL/GenBank/DDBJ databases">
        <title>Whole genome sequencing of Histamine producing bacteria.</title>
        <authorList>
            <person name="Butler K."/>
        </authorList>
    </citation>
    <scope>NUCLEOTIDE SEQUENCE [LARGE SCALE GENOMIC DNA]</scope>
    <source>
        <strain evidence="1 2">DSM 24669</strain>
    </source>
</reference>
<accession>A0A0J8V8V8</accession>
<sequence>MRFVVGCALLLVGCSSTTNIQDRLLSDIDYPLSKTFESGRFESVVMQPYIQFGQHKRFYEKTTLSQFKRLSKARSASLAVQYADLFDEPLDVQNRHLYQYQVKFGQEVGQTKRYFYIFDTHDNGARWVMNIHHDGMGAEMMFPTKLSTLDEGMSFTATYDLQISDVVHLAEKQKETLLFPVTRLVNALDQAAISDDDFADDAFSRSITTLIDYEGLFPIGFSFKNSLKGTSDSKAAGDALSQQCTYTVTKTFQPLKSREAFAVKEIKFETVKVNTAYEYTLSCDGREADHLAVDSQFWYSPAMGILKTARDVSFTELVSDDLLDDAMSYIDDKQAFKAELSKVKFTIGSAVTELKQ</sequence>
<comment type="caution">
    <text evidence="1">The sequence shown here is derived from an EMBL/GenBank/DDBJ whole genome shotgun (WGS) entry which is preliminary data.</text>
</comment>
<dbReference type="Proteomes" id="UP000240481">
    <property type="component" value="Unassembled WGS sequence"/>
</dbReference>
<gene>
    <name evidence="1" type="ORF">C9I94_05740</name>
</gene>
<dbReference type="AlphaFoldDB" id="A0A0J8V8V8"/>
<dbReference type="EMBL" id="PYLZ01000002">
    <property type="protein sequence ID" value="PSW26051.1"/>
    <property type="molecule type" value="Genomic_DNA"/>
</dbReference>
<protein>
    <submittedName>
        <fullName evidence="1">Uncharacterized protein</fullName>
    </submittedName>
</protein>
<organism evidence="1 2">
    <name type="scientific">Photobacterium swingsii</name>
    <dbReference type="NCBI Taxonomy" id="680026"/>
    <lineage>
        <taxon>Bacteria</taxon>
        <taxon>Pseudomonadati</taxon>
        <taxon>Pseudomonadota</taxon>
        <taxon>Gammaproteobacteria</taxon>
        <taxon>Vibrionales</taxon>
        <taxon>Vibrionaceae</taxon>
        <taxon>Photobacterium</taxon>
    </lineage>
</organism>
<dbReference type="STRING" id="680026.AB733_15315"/>
<evidence type="ECO:0000313" key="2">
    <source>
        <dbReference type="Proteomes" id="UP000240481"/>
    </source>
</evidence>
<evidence type="ECO:0000313" key="1">
    <source>
        <dbReference type="EMBL" id="PSW26051.1"/>
    </source>
</evidence>